<gene>
    <name evidence="2" type="ORF">NDU88_003299</name>
</gene>
<reference evidence="2" key="1">
    <citation type="journal article" date="2022" name="bioRxiv">
        <title>Sequencing and chromosome-scale assembly of the giantPleurodeles waltlgenome.</title>
        <authorList>
            <person name="Brown T."/>
            <person name="Elewa A."/>
            <person name="Iarovenko S."/>
            <person name="Subramanian E."/>
            <person name="Araus A.J."/>
            <person name="Petzold A."/>
            <person name="Susuki M."/>
            <person name="Suzuki K.-i.T."/>
            <person name="Hayashi T."/>
            <person name="Toyoda A."/>
            <person name="Oliveira C."/>
            <person name="Osipova E."/>
            <person name="Leigh N.D."/>
            <person name="Simon A."/>
            <person name="Yun M.H."/>
        </authorList>
    </citation>
    <scope>NUCLEOTIDE SEQUENCE</scope>
    <source>
        <strain evidence="2">20211129_DDA</strain>
        <tissue evidence="2">Liver</tissue>
    </source>
</reference>
<evidence type="ECO:0000256" key="1">
    <source>
        <dbReference type="SAM" id="MobiDB-lite"/>
    </source>
</evidence>
<dbReference type="Proteomes" id="UP001066276">
    <property type="component" value="Chromosome 4_2"/>
</dbReference>
<sequence>MNTTSLRAQMEDLEGVGTERALREEELTADLLKEGTMDEERSMTDKEVMRDPTPWMVEEGSESAGTVIGVQESIAFLQFLPLVLAVELDGSELKMRNVTLVTLVNRTVITDKYVLKLQLTCMKVNILFRVKHIAA</sequence>
<accession>A0AAV7SEC5</accession>
<dbReference type="AlphaFoldDB" id="A0AAV7SEC5"/>
<dbReference type="EMBL" id="JANPWB010000008">
    <property type="protein sequence ID" value="KAJ1162834.1"/>
    <property type="molecule type" value="Genomic_DNA"/>
</dbReference>
<protein>
    <submittedName>
        <fullName evidence="2">Uncharacterized protein</fullName>
    </submittedName>
</protein>
<name>A0AAV7SEC5_PLEWA</name>
<comment type="caution">
    <text evidence="2">The sequence shown here is derived from an EMBL/GenBank/DDBJ whole genome shotgun (WGS) entry which is preliminary data.</text>
</comment>
<feature type="region of interest" description="Disordered" evidence="1">
    <location>
        <begin position="30"/>
        <end position="53"/>
    </location>
</feature>
<evidence type="ECO:0000313" key="2">
    <source>
        <dbReference type="EMBL" id="KAJ1162834.1"/>
    </source>
</evidence>
<keyword evidence="3" id="KW-1185">Reference proteome</keyword>
<feature type="compositionally biased region" description="Basic and acidic residues" evidence="1">
    <location>
        <begin position="30"/>
        <end position="50"/>
    </location>
</feature>
<evidence type="ECO:0000313" key="3">
    <source>
        <dbReference type="Proteomes" id="UP001066276"/>
    </source>
</evidence>
<organism evidence="2 3">
    <name type="scientific">Pleurodeles waltl</name>
    <name type="common">Iberian ribbed newt</name>
    <dbReference type="NCBI Taxonomy" id="8319"/>
    <lineage>
        <taxon>Eukaryota</taxon>
        <taxon>Metazoa</taxon>
        <taxon>Chordata</taxon>
        <taxon>Craniata</taxon>
        <taxon>Vertebrata</taxon>
        <taxon>Euteleostomi</taxon>
        <taxon>Amphibia</taxon>
        <taxon>Batrachia</taxon>
        <taxon>Caudata</taxon>
        <taxon>Salamandroidea</taxon>
        <taxon>Salamandridae</taxon>
        <taxon>Pleurodelinae</taxon>
        <taxon>Pleurodeles</taxon>
    </lineage>
</organism>
<proteinExistence type="predicted"/>